<name>D6X0X4_TRICA</name>
<dbReference type="HOGENOM" id="CLU_3413390_0_0_1"/>
<dbReference type="EMBL" id="KQ971372">
    <property type="protein sequence ID" value="EFA10571.1"/>
    <property type="molecule type" value="Genomic_DNA"/>
</dbReference>
<reference evidence="1 2" key="2">
    <citation type="journal article" date="2010" name="Nucleic Acids Res.">
        <title>BeetleBase in 2010: revisions to provide comprehensive genomic information for Tribolium castaneum.</title>
        <authorList>
            <person name="Kim H.S."/>
            <person name="Murphy T."/>
            <person name="Xia J."/>
            <person name="Caragea D."/>
            <person name="Park Y."/>
            <person name="Beeman R.W."/>
            <person name="Lorenzen M.D."/>
            <person name="Butcher S."/>
            <person name="Manak J.R."/>
            <person name="Brown S.J."/>
        </authorList>
    </citation>
    <scope>GENOME REANNOTATION</scope>
    <source>
        <strain evidence="1 2">Georgia GA2</strain>
    </source>
</reference>
<accession>D6X0X4</accession>
<protein>
    <submittedName>
        <fullName evidence="1">Uncharacterized protein</fullName>
    </submittedName>
</protein>
<dbReference type="InParanoid" id="D6X0X4"/>
<evidence type="ECO:0000313" key="2">
    <source>
        <dbReference type="Proteomes" id="UP000007266"/>
    </source>
</evidence>
<organism evidence="1 2">
    <name type="scientific">Tribolium castaneum</name>
    <name type="common">Red flour beetle</name>
    <dbReference type="NCBI Taxonomy" id="7070"/>
    <lineage>
        <taxon>Eukaryota</taxon>
        <taxon>Metazoa</taxon>
        <taxon>Ecdysozoa</taxon>
        <taxon>Arthropoda</taxon>
        <taxon>Hexapoda</taxon>
        <taxon>Insecta</taxon>
        <taxon>Pterygota</taxon>
        <taxon>Neoptera</taxon>
        <taxon>Endopterygota</taxon>
        <taxon>Coleoptera</taxon>
        <taxon>Polyphaga</taxon>
        <taxon>Cucujiformia</taxon>
        <taxon>Tenebrionidae</taxon>
        <taxon>Tenebrionidae incertae sedis</taxon>
        <taxon>Tribolium</taxon>
    </lineage>
</organism>
<dbReference type="AlphaFoldDB" id="D6X0X4"/>
<keyword evidence="2" id="KW-1185">Reference proteome</keyword>
<reference evidence="1 2" key="1">
    <citation type="journal article" date="2008" name="Nature">
        <title>The genome of the model beetle and pest Tribolium castaneum.</title>
        <authorList>
            <consortium name="Tribolium Genome Sequencing Consortium"/>
            <person name="Richards S."/>
            <person name="Gibbs R.A."/>
            <person name="Weinstock G.M."/>
            <person name="Brown S.J."/>
            <person name="Denell R."/>
            <person name="Beeman R.W."/>
            <person name="Gibbs R."/>
            <person name="Beeman R.W."/>
            <person name="Brown S.J."/>
            <person name="Bucher G."/>
            <person name="Friedrich M."/>
            <person name="Grimmelikhuijzen C.J."/>
            <person name="Klingler M."/>
            <person name="Lorenzen M."/>
            <person name="Richards S."/>
            <person name="Roth S."/>
            <person name="Schroder R."/>
            <person name="Tautz D."/>
            <person name="Zdobnov E.M."/>
            <person name="Muzny D."/>
            <person name="Gibbs R.A."/>
            <person name="Weinstock G.M."/>
            <person name="Attaway T."/>
            <person name="Bell S."/>
            <person name="Buhay C.J."/>
            <person name="Chandrabose M.N."/>
            <person name="Chavez D."/>
            <person name="Clerk-Blankenburg K.P."/>
            <person name="Cree A."/>
            <person name="Dao M."/>
            <person name="Davis C."/>
            <person name="Chacko J."/>
            <person name="Dinh H."/>
            <person name="Dugan-Rocha S."/>
            <person name="Fowler G."/>
            <person name="Garner T.T."/>
            <person name="Garnes J."/>
            <person name="Gnirke A."/>
            <person name="Hawes A."/>
            <person name="Hernandez J."/>
            <person name="Hines S."/>
            <person name="Holder M."/>
            <person name="Hume J."/>
            <person name="Jhangiani S.N."/>
            <person name="Joshi V."/>
            <person name="Khan Z.M."/>
            <person name="Jackson L."/>
            <person name="Kovar C."/>
            <person name="Kowis A."/>
            <person name="Lee S."/>
            <person name="Lewis L.R."/>
            <person name="Margolis J."/>
            <person name="Morgan M."/>
            <person name="Nazareth L.V."/>
            <person name="Nguyen N."/>
            <person name="Okwuonu G."/>
            <person name="Parker D."/>
            <person name="Richards S."/>
            <person name="Ruiz S.J."/>
            <person name="Santibanez J."/>
            <person name="Savard J."/>
            <person name="Scherer S.E."/>
            <person name="Schneider B."/>
            <person name="Sodergren E."/>
            <person name="Tautz D."/>
            <person name="Vattahil S."/>
            <person name="Villasana D."/>
            <person name="White C.S."/>
            <person name="Wright R."/>
            <person name="Park Y."/>
            <person name="Beeman R.W."/>
            <person name="Lord J."/>
            <person name="Oppert B."/>
            <person name="Lorenzen M."/>
            <person name="Brown S."/>
            <person name="Wang L."/>
            <person name="Savard J."/>
            <person name="Tautz D."/>
            <person name="Richards S."/>
            <person name="Weinstock G."/>
            <person name="Gibbs R.A."/>
            <person name="Liu Y."/>
            <person name="Worley K."/>
            <person name="Weinstock G."/>
            <person name="Elsik C.G."/>
            <person name="Reese J.T."/>
            <person name="Elhaik E."/>
            <person name="Landan G."/>
            <person name="Graur D."/>
            <person name="Arensburger P."/>
            <person name="Atkinson P."/>
            <person name="Beeman R.W."/>
            <person name="Beidler J."/>
            <person name="Brown S.J."/>
            <person name="Demuth J.P."/>
            <person name="Drury D.W."/>
            <person name="Du Y.Z."/>
            <person name="Fujiwara H."/>
            <person name="Lorenzen M."/>
            <person name="Maselli V."/>
            <person name="Osanai M."/>
            <person name="Park Y."/>
            <person name="Robertson H.M."/>
            <person name="Tu Z."/>
            <person name="Wang J.J."/>
            <person name="Wang S."/>
            <person name="Richards S."/>
            <person name="Song H."/>
            <person name="Zhang L."/>
            <person name="Sodergren E."/>
            <person name="Werner D."/>
            <person name="Stanke M."/>
            <person name="Morgenstern B."/>
            <person name="Solovyev V."/>
            <person name="Kosarev P."/>
            <person name="Brown G."/>
            <person name="Chen H.C."/>
            <person name="Ermolaeva O."/>
            <person name="Hlavina W."/>
            <person name="Kapustin Y."/>
            <person name="Kiryutin B."/>
            <person name="Kitts P."/>
            <person name="Maglott D."/>
            <person name="Pruitt K."/>
            <person name="Sapojnikov V."/>
            <person name="Souvorov A."/>
            <person name="Mackey A.J."/>
            <person name="Waterhouse R.M."/>
            <person name="Wyder S."/>
            <person name="Zdobnov E.M."/>
            <person name="Zdobnov E.M."/>
            <person name="Wyder S."/>
            <person name="Kriventseva E.V."/>
            <person name="Kadowaki T."/>
            <person name="Bork P."/>
            <person name="Aranda M."/>
            <person name="Bao R."/>
            <person name="Beermann A."/>
            <person name="Berns N."/>
            <person name="Bolognesi R."/>
            <person name="Bonneton F."/>
            <person name="Bopp D."/>
            <person name="Brown S.J."/>
            <person name="Bucher G."/>
            <person name="Butts T."/>
            <person name="Chaumot A."/>
            <person name="Denell R.E."/>
            <person name="Ferrier D.E."/>
            <person name="Friedrich M."/>
            <person name="Gordon C.M."/>
            <person name="Jindra M."/>
            <person name="Klingler M."/>
            <person name="Lan Q."/>
            <person name="Lattorff H.M."/>
            <person name="Laudet V."/>
            <person name="von Levetsow C."/>
            <person name="Liu Z."/>
            <person name="Lutz R."/>
            <person name="Lynch J.A."/>
            <person name="da Fonseca R.N."/>
            <person name="Posnien N."/>
            <person name="Reuter R."/>
            <person name="Roth S."/>
            <person name="Savard J."/>
            <person name="Schinko J.B."/>
            <person name="Schmitt C."/>
            <person name="Schoppmeier M."/>
            <person name="Schroder R."/>
            <person name="Shippy T.D."/>
            <person name="Simonnet F."/>
            <person name="Marques-Souza H."/>
            <person name="Tautz D."/>
            <person name="Tomoyasu Y."/>
            <person name="Trauner J."/>
            <person name="Van der Zee M."/>
            <person name="Vervoort M."/>
            <person name="Wittkopp N."/>
            <person name="Wimmer E.A."/>
            <person name="Yang X."/>
            <person name="Jones A.K."/>
            <person name="Sattelle D.B."/>
            <person name="Ebert P.R."/>
            <person name="Nelson D."/>
            <person name="Scott J.G."/>
            <person name="Beeman R.W."/>
            <person name="Muthukrishnan S."/>
            <person name="Kramer K.J."/>
            <person name="Arakane Y."/>
            <person name="Beeman R.W."/>
            <person name="Zhu Q."/>
            <person name="Hogenkamp D."/>
            <person name="Dixit R."/>
            <person name="Oppert B."/>
            <person name="Jiang H."/>
            <person name="Zou Z."/>
            <person name="Marshall J."/>
            <person name="Elpidina E."/>
            <person name="Vinokurov K."/>
            <person name="Oppert C."/>
            <person name="Zou Z."/>
            <person name="Evans J."/>
            <person name="Lu Z."/>
            <person name="Zhao P."/>
            <person name="Sumathipala N."/>
            <person name="Altincicek B."/>
            <person name="Vilcinskas A."/>
            <person name="Williams M."/>
            <person name="Hultmark D."/>
            <person name="Hetru C."/>
            <person name="Jiang H."/>
            <person name="Grimmelikhuijzen C.J."/>
            <person name="Hauser F."/>
            <person name="Cazzamali G."/>
            <person name="Williamson M."/>
            <person name="Park Y."/>
            <person name="Li B."/>
            <person name="Tanaka Y."/>
            <person name="Predel R."/>
            <person name="Neupert S."/>
            <person name="Schachtner J."/>
            <person name="Verleyen P."/>
            <person name="Raible F."/>
            <person name="Bork P."/>
            <person name="Friedrich M."/>
            <person name="Walden K.K."/>
            <person name="Robertson H.M."/>
            <person name="Angeli S."/>
            <person name="Foret S."/>
            <person name="Bucher G."/>
            <person name="Schuetz S."/>
            <person name="Maleszka R."/>
            <person name="Wimmer E.A."/>
            <person name="Beeman R.W."/>
            <person name="Lorenzen M."/>
            <person name="Tomoyasu Y."/>
            <person name="Miller S.C."/>
            <person name="Grossmann D."/>
            <person name="Bucher G."/>
        </authorList>
    </citation>
    <scope>NUCLEOTIDE SEQUENCE [LARGE SCALE GENOMIC DNA]</scope>
    <source>
        <strain evidence="1 2">Georgia GA2</strain>
    </source>
</reference>
<gene>
    <name evidence="1" type="primary">GLEAN_12827</name>
    <name evidence="1" type="ORF">TcasGA2_TC012827</name>
</gene>
<proteinExistence type="predicted"/>
<dbReference type="Proteomes" id="UP000007266">
    <property type="component" value="Linkage group 9"/>
</dbReference>
<sequence length="28" mass="2996">MAGVRKRRAVDAGDSDKIASLIKQHTAT</sequence>
<evidence type="ECO:0000313" key="1">
    <source>
        <dbReference type="EMBL" id="EFA10571.1"/>
    </source>
</evidence>